<keyword evidence="8 12" id="KW-0472">Membrane</keyword>
<evidence type="ECO:0000256" key="2">
    <source>
        <dbReference type="ARBA" id="ARBA00007602"/>
    </source>
</evidence>
<keyword evidence="3" id="KW-0813">Transport</keyword>
<feature type="transmembrane region" description="Helical" evidence="12">
    <location>
        <begin position="110"/>
        <end position="137"/>
    </location>
</feature>
<evidence type="ECO:0000256" key="11">
    <source>
        <dbReference type="ARBA" id="ARBA00023284"/>
    </source>
</evidence>
<reference evidence="13 14" key="1">
    <citation type="journal article" date="2016" name="Nat. Commun.">
        <title>Thousands of microbial genomes shed light on interconnected biogeochemical processes in an aquifer system.</title>
        <authorList>
            <person name="Anantharaman K."/>
            <person name="Brown C.T."/>
            <person name="Hug L.A."/>
            <person name="Sharon I."/>
            <person name="Castelle C.J."/>
            <person name="Probst A.J."/>
            <person name="Thomas B.C."/>
            <person name="Singh A."/>
            <person name="Wilkins M.J."/>
            <person name="Karaoz U."/>
            <person name="Brodie E.L."/>
            <person name="Williams K.H."/>
            <person name="Hubbard S.S."/>
            <person name="Banfield J.F."/>
        </authorList>
    </citation>
    <scope>NUCLEOTIDE SEQUENCE [LARGE SCALE GENOMIC DNA]</scope>
</reference>
<evidence type="ECO:0000256" key="10">
    <source>
        <dbReference type="ARBA" id="ARBA00023186"/>
    </source>
</evidence>
<keyword evidence="7" id="KW-0560">Oxidoreductase</keyword>
<evidence type="ECO:0000256" key="6">
    <source>
        <dbReference type="ARBA" id="ARBA00022989"/>
    </source>
</evidence>
<dbReference type="NCBIfam" id="NF002849">
    <property type="entry name" value="PRK03113.1"/>
    <property type="match status" value="1"/>
</dbReference>
<comment type="subcellular location">
    <subcellularLocation>
        <location evidence="1">Membrane</location>
        <topology evidence="1">Multi-pass membrane protein</topology>
    </subcellularLocation>
</comment>
<evidence type="ECO:0000256" key="12">
    <source>
        <dbReference type="SAM" id="Phobius"/>
    </source>
</evidence>
<evidence type="ECO:0008006" key="15">
    <source>
        <dbReference type="Google" id="ProtNLM"/>
    </source>
</evidence>
<feature type="transmembrane region" description="Helical" evidence="12">
    <location>
        <begin position="41"/>
        <end position="59"/>
    </location>
</feature>
<evidence type="ECO:0000256" key="5">
    <source>
        <dbReference type="ARBA" id="ARBA00022982"/>
    </source>
</evidence>
<dbReference type="PIRSF" id="PIRSF036659">
    <property type="entry name" value="BdbC"/>
    <property type="match status" value="1"/>
</dbReference>
<sequence length="143" mass="16401">MFLKKLSKYALYIAFLQAWVATLGSLYFSEIKGLYPCQLCWYQRILMYPLAIIFAVAIARKDKNVVYYALPLSVIGAFIAIYHYLIQWTALDEINPISCSLINDCSQKQVVYLGFATIPFFSAAAFLVITLLMLYLIKFPKIK</sequence>
<comment type="caution">
    <text evidence="13">The sequence shown here is derived from an EMBL/GenBank/DDBJ whole genome shotgun (WGS) entry which is preliminary data.</text>
</comment>
<dbReference type="Proteomes" id="UP000179102">
    <property type="component" value="Unassembled WGS sequence"/>
</dbReference>
<dbReference type="HAMAP" id="MF_00287">
    <property type="entry name" value="BdbC"/>
    <property type="match status" value="1"/>
</dbReference>
<evidence type="ECO:0000256" key="1">
    <source>
        <dbReference type="ARBA" id="ARBA00004141"/>
    </source>
</evidence>
<dbReference type="InterPro" id="IPR012187">
    <property type="entry name" value="Disulphide_bond_form_BdbC"/>
</dbReference>
<evidence type="ECO:0000256" key="9">
    <source>
        <dbReference type="ARBA" id="ARBA00023157"/>
    </source>
</evidence>
<proteinExistence type="inferred from homology"/>
<evidence type="ECO:0000256" key="8">
    <source>
        <dbReference type="ARBA" id="ARBA00023136"/>
    </source>
</evidence>
<feature type="transmembrane region" description="Helical" evidence="12">
    <location>
        <begin position="9"/>
        <end position="29"/>
    </location>
</feature>
<keyword evidence="9" id="KW-1015">Disulfide bond</keyword>
<dbReference type="InterPro" id="IPR023380">
    <property type="entry name" value="DsbB-like_sf"/>
</dbReference>
<evidence type="ECO:0000313" key="13">
    <source>
        <dbReference type="EMBL" id="OGD87398.1"/>
    </source>
</evidence>
<evidence type="ECO:0000256" key="7">
    <source>
        <dbReference type="ARBA" id="ARBA00023002"/>
    </source>
</evidence>
<dbReference type="GO" id="GO:0006457">
    <property type="term" value="P:protein folding"/>
    <property type="evidence" value="ECO:0007669"/>
    <property type="project" value="InterPro"/>
</dbReference>
<dbReference type="InterPro" id="IPR003752">
    <property type="entry name" value="DiS_bond_form_DsbB/BdbC"/>
</dbReference>
<dbReference type="GO" id="GO:0016020">
    <property type="term" value="C:membrane"/>
    <property type="evidence" value="ECO:0007669"/>
    <property type="project" value="UniProtKB-SubCell"/>
</dbReference>
<evidence type="ECO:0000256" key="4">
    <source>
        <dbReference type="ARBA" id="ARBA00022692"/>
    </source>
</evidence>
<name>A0A1F5G6C8_9BACT</name>
<keyword evidence="5" id="KW-0249">Electron transport</keyword>
<keyword evidence="4 12" id="KW-0812">Transmembrane</keyword>
<keyword evidence="6 12" id="KW-1133">Transmembrane helix</keyword>
<evidence type="ECO:0000313" key="14">
    <source>
        <dbReference type="Proteomes" id="UP000179102"/>
    </source>
</evidence>
<keyword evidence="11" id="KW-0676">Redox-active center</keyword>
<keyword evidence="10" id="KW-0143">Chaperone</keyword>
<comment type="similarity">
    <text evidence="2">Belongs to the DsbB family. BdbC subfamily.</text>
</comment>
<dbReference type="AlphaFoldDB" id="A0A1F5G6C8"/>
<dbReference type="EMBL" id="MFAZ01000014">
    <property type="protein sequence ID" value="OGD87398.1"/>
    <property type="molecule type" value="Genomic_DNA"/>
</dbReference>
<feature type="transmembrane region" description="Helical" evidence="12">
    <location>
        <begin position="66"/>
        <end position="86"/>
    </location>
</feature>
<dbReference type="Pfam" id="PF02600">
    <property type="entry name" value="DsbB"/>
    <property type="match status" value="1"/>
</dbReference>
<accession>A0A1F5G6C8</accession>
<dbReference type="GO" id="GO:0015035">
    <property type="term" value="F:protein-disulfide reductase activity"/>
    <property type="evidence" value="ECO:0007669"/>
    <property type="project" value="InterPro"/>
</dbReference>
<dbReference type="PANTHER" id="PTHR43469">
    <property type="entry name" value="DISULFIDE FORMATION PROTEIN-RELATED"/>
    <property type="match status" value="1"/>
</dbReference>
<dbReference type="STRING" id="1797711.A2870_01485"/>
<evidence type="ECO:0000256" key="3">
    <source>
        <dbReference type="ARBA" id="ARBA00022448"/>
    </source>
</evidence>
<dbReference type="SUPFAM" id="SSF158442">
    <property type="entry name" value="DsbB-like"/>
    <property type="match status" value="1"/>
</dbReference>
<organism evidence="13 14">
    <name type="scientific">Candidatus Curtissbacteria bacterium RIFCSPHIGHO2_01_FULL_41_11</name>
    <dbReference type="NCBI Taxonomy" id="1797711"/>
    <lineage>
        <taxon>Bacteria</taxon>
        <taxon>Candidatus Curtissiibacteriota</taxon>
    </lineage>
</organism>
<protein>
    <recommendedName>
        <fullName evidence="15">2-oxoglutarate dehydrogenase</fullName>
    </recommendedName>
</protein>
<dbReference type="PANTHER" id="PTHR43469:SF1">
    <property type="entry name" value="SPBETA PROPHAGE-DERIVED DISULFIDE BOND FORMATION PROTEIN B"/>
    <property type="match status" value="1"/>
</dbReference>
<gene>
    <name evidence="13" type="ORF">A2870_01485</name>
</gene>
<dbReference type="Gene3D" id="1.20.1550.10">
    <property type="entry name" value="DsbB-like"/>
    <property type="match status" value="1"/>
</dbReference>